<comment type="caution">
    <text evidence="1">The sequence shown here is derived from an EMBL/GenBank/DDBJ whole genome shotgun (WGS) entry which is preliminary data.</text>
</comment>
<evidence type="ECO:0000313" key="1">
    <source>
        <dbReference type="EMBL" id="ERN42915.1"/>
    </source>
</evidence>
<keyword evidence="2" id="KW-1185">Reference proteome</keyword>
<reference evidence="1 2" key="1">
    <citation type="submission" date="2013-05" db="EMBL/GenBank/DDBJ databases">
        <title>Draft genome sequence of Rubidibacter lacunae KORDI 51-2.</title>
        <authorList>
            <person name="Choi D.H."/>
            <person name="Noh J.H."/>
            <person name="Kwon K.-K."/>
            <person name="Lee J.-H."/>
            <person name="Ryu J.-Y."/>
        </authorList>
    </citation>
    <scope>NUCLEOTIDE SEQUENCE [LARGE SCALE GENOMIC DNA]</scope>
    <source>
        <strain evidence="1 2">KORDI 51-2</strain>
    </source>
</reference>
<organism evidence="1 2">
    <name type="scientific">Rubidibacter lacunae KORDI 51-2</name>
    <dbReference type="NCBI Taxonomy" id="582515"/>
    <lineage>
        <taxon>Bacteria</taxon>
        <taxon>Bacillati</taxon>
        <taxon>Cyanobacteriota</taxon>
        <taxon>Cyanophyceae</taxon>
        <taxon>Oscillatoriophycideae</taxon>
        <taxon>Chroococcales</taxon>
        <taxon>Aphanothecaceae</taxon>
        <taxon>Rubidibacter</taxon>
    </lineage>
</organism>
<accession>U5DTA6</accession>
<name>U5DTA6_9CHRO</name>
<dbReference type="AlphaFoldDB" id="U5DTA6"/>
<dbReference type="Proteomes" id="UP000016960">
    <property type="component" value="Unassembled WGS sequence"/>
</dbReference>
<dbReference type="EMBL" id="ASSJ01000004">
    <property type="protein sequence ID" value="ERN42915.1"/>
    <property type="molecule type" value="Genomic_DNA"/>
</dbReference>
<sequence length="115" mass="12444">MTISTTARVPGKHQGTLPRWLARCRQGGLPQFLRGSRASVVRGSSQLGSALPLEATSGPRGRVRAQTQIQQRQLTQLGVESAKPNPNNPPLAAPPSLAALPRRRARSFIIIETEF</sequence>
<dbReference type="STRING" id="582515.KR51_00002110"/>
<proteinExistence type="predicted"/>
<protein>
    <recommendedName>
        <fullName evidence="3">Transposase</fullName>
    </recommendedName>
</protein>
<evidence type="ECO:0008006" key="3">
    <source>
        <dbReference type="Google" id="ProtNLM"/>
    </source>
</evidence>
<dbReference type="InParanoid" id="U5DTA6"/>
<evidence type="ECO:0000313" key="2">
    <source>
        <dbReference type="Proteomes" id="UP000016960"/>
    </source>
</evidence>
<gene>
    <name evidence="1" type="ORF">KR51_00002110</name>
</gene>